<proteinExistence type="predicted"/>
<feature type="transmembrane region" description="Helical" evidence="1">
    <location>
        <begin position="64"/>
        <end position="84"/>
    </location>
</feature>
<evidence type="ECO:0000256" key="1">
    <source>
        <dbReference type="SAM" id="Phobius"/>
    </source>
</evidence>
<accession>A0A0S2INZ3</accession>
<keyword evidence="1" id="KW-1133">Transmembrane helix</keyword>
<keyword evidence="1" id="KW-0812">Transmembrane</keyword>
<keyword evidence="1" id="KW-0472">Membrane</keyword>
<gene>
    <name evidence="2" type="ORF">LBBP_01102</name>
</gene>
<dbReference type="Proteomes" id="UP000058857">
    <property type="component" value="Chromosome 1"/>
</dbReference>
<name>A0A0S2INZ3_LEPBO</name>
<organism evidence="2">
    <name type="scientific">Leptospira borgpetersenii serovar Ballum</name>
    <dbReference type="NCBI Taxonomy" id="280505"/>
    <lineage>
        <taxon>Bacteria</taxon>
        <taxon>Pseudomonadati</taxon>
        <taxon>Spirochaetota</taxon>
        <taxon>Spirochaetia</taxon>
        <taxon>Leptospirales</taxon>
        <taxon>Leptospiraceae</taxon>
        <taxon>Leptospira</taxon>
    </lineage>
</organism>
<evidence type="ECO:0000313" key="3">
    <source>
        <dbReference type="Proteomes" id="UP000058857"/>
    </source>
</evidence>
<protein>
    <submittedName>
        <fullName evidence="2">Uncharacterized protein</fullName>
    </submittedName>
</protein>
<dbReference type="AlphaFoldDB" id="A0A0S2INZ3"/>
<reference evidence="2 3" key="1">
    <citation type="journal article" date="2015" name="PLoS Negl. Trop. Dis.">
        <title>Distribution of Plasmids in Distinct Leptospira Pathogenic Species.</title>
        <authorList>
            <person name="Wang Y."/>
            <person name="Zhuang X."/>
            <person name="Zhong Y."/>
            <person name="Zhang C."/>
            <person name="Zhang Y."/>
            <person name="Zeng L."/>
            <person name="Zhu Y."/>
            <person name="He P."/>
            <person name="Dong K."/>
            <person name="Pal U."/>
            <person name="Guo X."/>
            <person name="Qin J."/>
        </authorList>
    </citation>
    <scope>NUCLEOTIDE SEQUENCE [LARGE SCALE GENOMIC DNA]</scope>
    <source>
        <strain evidence="2 3">56604</strain>
    </source>
</reference>
<evidence type="ECO:0000313" key="2">
    <source>
        <dbReference type="EMBL" id="ALO25409.1"/>
    </source>
</evidence>
<dbReference type="PATRIC" id="fig|280505.15.peg.1077"/>
<dbReference type="EMBL" id="CP012029">
    <property type="protein sequence ID" value="ALO25409.1"/>
    <property type="molecule type" value="Genomic_DNA"/>
</dbReference>
<sequence>MSRLYCCYTPAYVPTSEVLRPALSASPKILTQSSQFAHQFLILTLHTLKARVGSMIKIQSFVSIRMLFFSVFLIGLLIPTYMVWESRGRILVEKAHLSKSDVLSREEKMKWWEQSYRTHEDDGCAD</sequence>